<feature type="compositionally biased region" description="Acidic residues" evidence="4">
    <location>
        <begin position="349"/>
        <end position="358"/>
    </location>
</feature>
<comment type="similarity">
    <text evidence="1">Belongs to the DeSI family.</text>
</comment>
<proteinExistence type="inferred from homology"/>
<dbReference type="InterPro" id="IPR008580">
    <property type="entry name" value="PPPDE_dom"/>
</dbReference>
<feature type="region of interest" description="Disordered" evidence="4">
    <location>
        <begin position="342"/>
        <end position="376"/>
    </location>
</feature>
<feature type="region of interest" description="Disordered" evidence="4">
    <location>
        <begin position="669"/>
        <end position="693"/>
    </location>
</feature>
<dbReference type="Proteomes" id="UP001189429">
    <property type="component" value="Unassembled WGS sequence"/>
</dbReference>
<evidence type="ECO:0000256" key="3">
    <source>
        <dbReference type="ARBA" id="ARBA00022801"/>
    </source>
</evidence>
<sequence length="780" mass="84437">MVAQMLRRMDAEGAEDLTYAEFCAHRLELQFARVELYLYDLSRSMAHVLSPVLLGRHENGVWHSSVVVHGTEFYYYGTLRLADPGTTEFGEPTEVVDLGVTLRSSAEVDEMLDKLDAEFQPEKYDVFRHNCNDLSDKLVLYLLGRHIPDSVRLLTERLAKSSLVRVLAPLLNRVLGARHESNAKASLTHAPSLVDALQAAEAEAPALISESQQLGAGDLALGPQLLRHPSSEALAKELEVYRIYEAGESEGEDGALQELVYSEVPGLARRVVAQVTKQNTARGTSDLKWFNKGGCFHIAASIRTRDLAPYRAACALESAVGDDDLRRQWKIFAEARLGASRSRANGGEDTADPNEADPEVVVRRSLSDASLDPRKRPSEASWESYFSVAVLGKACPNGHVMEAGPTSRRSLCCASAGQEECFACVMPLKRGDRRVGCAACRHYFCERCWHNSCNEIDGRSPLDRSSPASSRARLRCPAGHALERMEGQAVRGTCACSECGRRSLGSTCAFFHSLPRLLLRPVRHVLAAAQGLLWQGQPWPPQPRLRRANGGLVAARWRRIAGAAAARGARRCPSPGAPAAVEAHAKEHPACLQGARPGQPPAAAAASARSPGGNLSCWALLLAVLRCFSSPHRSPRCRFDSLGGCPKDSSRSRLLPHRCRVVALCGRSPPARPTGHPSWPLAPPTHHGTRSPAPRSLGFPCPTGPGSQARAARPTLAGRAWQSVASQLALANDRSASRSHPLAARVASGCMRLPFCHLGACGDWPLGHGVSDARRSRSQC</sequence>
<name>A0ABN9YGE7_9DINO</name>
<evidence type="ECO:0000259" key="5">
    <source>
        <dbReference type="PROSITE" id="PS51858"/>
    </source>
</evidence>
<keyword evidence="7" id="KW-1185">Reference proteome</keyword>
<dbReference type="InterPro" id="IPR042266">
    <property type="entry name" value="PPPDE_sf"/>
</dbReference>
<accession>A0ABN9YGE7</accession>
<dbReference type="SMART" id="SM01179">
    <property type="entry name" value="DUF862"/>
    <property type="match status" value="1"/>
</dbReference>
<keyword evidence="3" id="KW-0378">Hydrolase</keyword>
<keyword evidence="2" id="KW-0645">Protease</keyword>
<dbReference type="EMBL" id="CAUYUJ010022392">
    <property type="protein sequence ID" value="CAK0910412.1"/>
    <property type="molecule type" value="Genomic_DNA"/>
</dbReference>
<evidence type="ECO:0000256" key="2">
    <source>
        <dbReference type="ARBA" id="ARBA00022670"/>
    </source>
</evidence>
<feature type="compositionally biased region" description="Basic and acidic residues" evidence="4">
    <location>
        <begin position="360"/>
        <end position="376"/>
    </location>
</feature>
<gene>
    <name evidence="6" type="ORF">PCOR1329_LOCUS84607</name>
</gene>
<feature type="domain" description="PPPDE" evidence="5">
    <location>
        <begin position="32"/>
        <end position="172"/>
    </location>
</feature>
<organism evidence="6 7">
    <name type="scientific">Prorocentrum cordatum</name>
    <dbReference type="NCBI Taxonomy" id="2364126"/>
    <lineage>
        <taxon>Eukaryota</taxon>
        <taxon>Sar</taxon>
        <taxon>Alveolata</taxon>
        <taxon>Dinophyceae</taxon>
        <taxon>Prorocentrales</taxon>
        <taxon>Prorocentraceae</taxon>
        <taxon>Prorocentrum</taxon>
    </lineage>
</organism>
<dbReference type="PANTHER" id="PTHR12378:SF7">
    <property type="entry name" value="DESUMOYLATING ISOPEPTIDASE 1"/>
    <property type="match status" value="1"/>
</dbReference>
<dbReference type="Pfam" id="PF05903">
    <property type="entry name" value="Peptidase_C97"/>
    <property type="match status" value="1"/>
</dbReference>
<reference evidence="6" key="1">
    <citation type="submission" date="2023-10" db="EMBL/GenBank/DDBJ databases">
        <authorList>
            <person name="Chen Y."/>
            <person name="Shah S."/>
            <person name="Dougan E. K."/>
            <person name="Thang M."/>
            <person name="Chan C."/>
        </authorList>
    </citation>
    <scope>NUCLEOTIDE SEQUENCE [LARGE SCALE GENOMIC DNA]</scope>
</reference>
<dbReference type="PROSITE" id="PS51858">
    <property type="entry name" value="PPPDE"/>
    <property type="match status" value="1"/>
</dbReference>
<comment type="caution">
    <text evidence="6">The sequence shown here is derived from an EMBL/GenBank/DDBJ whole genome shotgun (WGS) entry which is preliminary data.</text>
</comment>
<evidence type="ECO:0000256" key="4">
    <source>
        <dbReference type="SAM" id="MobiDB-lite"/>
    </source>
</evidence>
<dbReference type="Gene3D" id="3.90.1720.30">
    <property type="entry name" value="PPPDE domains"/>
    <property type="match status" value="1"/>
</dbReference>
<evidence type="ECO:0000313" key="7">
    <source>
        <dbReference type="Proteomes" id="UP001189429"/>
    </source>
</evidence>
<evidence type="ECO:0000313" key="6">
    <source>
        <dbReference type="EMBL" id="CAK0910412.1"/>
    </source>
</evidence>
<dbReference type="PANTHER" id="PTHR12378">
    <property type="entry name" value="DESUMOYLATING ISOPEPTIDASE"/>
    <property type="match status" value="1"/>
</dbReference>
<protein>
    <recommendedName>
        <fullName evidence="5">PPPDE domain-containing protein</fullName>
    </recommendedName>
</protein>
<evidence type="ECO:0000256" key="1">
    <source>
        <dbReference type="ARBA" id="ARBA00008140"/>
    </source>
</evidence>